<gene>
    <name evidence="1" type="ORF">UU59_C0017G0002</name>
</gene>
<sequence>MIKPDPQIAKEIEERSMSSDDFTLDSAQYELLRLRGDTKETVEKFEKTLSREISYRCGKNPLFIPELWIACRVKGYEPRQIEYDWVYASR</sequence>
<dbReference type="AlphaFoldDB" id="A0A0G0W1K5"/>
<dbReference type="EMBL" id="LCBF01000017">
    <property type="protein sequence ID" value="KKS06910.1"/>
    <property type="molecule type" value="Genomic_DNA"/>
</dbReference>
<proteinExistence type="predicted"/>
<comment type="caution">
    <text evidence="1">The sequence shown here is derived from an EMBL/GenBank/DDBJ whole genome shotgun (WGS) entry which is preliminary data.</text>
</comment>
<name>A0A0G0W1K5_UNCKA</name>
<organism evidence="1 2">
    <name type="scientific">candidate division WWE3 bacterium GW2011_GWE1_41_27</name>
    <dbReference type="NCBI Taxonomy" id="1619131"/>
    <lineage>
        <taxon>Bacteria</taxon>
        <taxon>Katanobacteria</taxon>
    </lineage>
</organism>
<accession>A0A0G0W1K5</accession>
<protein>
    <submittedName>
        <fullName evidence="1">Uncharacterized protein</fullName>
    </submittedName>
</protein>
<evidence type="ECO:0000313" key="2">
    <source>
        <dbReference type="Proteomes" id="UP000034544"/>
    </source>
</evidence>
<dbReference type="Proteomes" id="UP000034544">
    <property type="component" value="Unassembled WGS sequence"/>
</dbReference>
<evidence type="ECO:0000313" key="1">
    <source>
        <dbReference type="EMBL" id="KKS06910.1"/>
    </source>
</evidence>
<reference evidence="1 2" key="1">
    <citation type="journal article" date="2015" name="Nature">
        <title>rRNA introns, odd ribosomes, and small enigmatic genomes across a large radiation of phyla.</title>
        <authorList>
            <person name="Brown C.T."/>
            <person name="Hug L.A."/>
            <person name="Thomas B.C."/>
            <person name="Sharon I."/>
            <person name="Castelle C.J."/>
            <person name="Singh A."/>
            <person name="Wilkins M.J."/>
            <person name="Williams K.H."/>
            <person name="Banfield J.F."/>
        </authorList>
    </citation>
    <scope>NUCLEOTIDE SEQUENCE [LARGE SCALE GENOMIC DNA]</scope>
</reference>